<organism evidence="1 2">
    <name type="scientific">Oryza meyeriana var. granulata</name>
    <dbReference type="NCBI Taxonomy" id="110450"/>
    <lineage>
        <taxon>Eukaryota</taxon>
        <taxon>Viridiplantae</taxon>
        <taxon>Streptophyta</taxon>
        <taxon>Embryophyta</taxon>
        <taxon>Tracheophyta</taxon>
        <taxon>Spermatophyta</taxon>
        <taxon>Magnoliopsida</taxon>
        <taxon>Liliopsida</taxon>
        <taxon>Poales</taxon>
        <taxon>Poaceae</taxon>
        <taxon>BOP clade</taxon>
        <taxon>Oryzoideae</taxon>
        <taxon>Oryzeae</taxon>
        <taxon>Oryzinae</taxon>
        <taxon>Oryza</taxon>
        <taxon>Oryza meyeriana</taxon>
    </lineage>
</organism>
<dbReference type="AlphaFoldDB" id="A0A6G1F9L5"/>
<proteinExistence type="predicted"/>
<dbReference type="EMBL" id="SPHZ02000001">
    <property type="protein sequence ID" value="KAF0933521.1"/>
    <property type="molecule type" value="Genomic_DNA"/>
</dbReference>
<gene>
    <name evidence="1" type="ORF">E2562_018603</name>
</gene>
<comment type="caution">
    <text evidence="1">The sequence shown here is derived from an EMBL/GenBank/DDBJ whole genome shotgun (WGS) entry which is preliminary data.</text>
</comment>
<evidence type="ECO:0000313" key="2">
    <source>
        <dbReference type="Proteomes" id="UP000479710"/>
    </source>
</evidence>
<reference evidence="1 2" key="1">
    <citation type="submission" date="2019-11" db="EMBL/GenBank/DDBJ databases">
        <title>Whole genome sequence of Oryza granulata.</title>
        <authorList>
            <person name="Li W."/>
        </authorList>
    </citation>
    <scope>NUCLEOTIDE SEQUENCE [LARGE SCALE GENOMIC DNA]</scope>
    <source>
        <strain evidence="2">cv. Menghai</strain>
        <tissue evidence="1">Leaf</tissue>
    </source>
</reference>
<dbReference type="Proteomes" id="UP000479710">
    <property type="component" value="Unassembled WGS sequence"/>
</dbReference>
<name>A0A6G1F9L5_9ORYZ</name>
<sequence length="275" mass="29276">MVSLGNLRAMCGEFVERATLARDLLAPIASQLSGYPYSRCVMTQDLSCILPKLDDLRADMAAFGAIEAIALCVNLGDGVVVFRDEASVAIAVHGQGETSDGTYYAVPPPYLALPICFIEPRIIEVALYPSTPSSTAGVTGPTYVGEAQATAGLGTRATMVEPNSNIGASMPLWMRSRHVVVNLSVNLNLNYCHPHGDRGGPPDTIISTALVLSTKSELNGPRLGADGHLWMDGVHCTHYAMGMEINQVSIKVVQLAPPNYWMACGVKKEVNSDGN</sequence>
<accession>A0A6G1F9L5</accession>
<dbReference type="OrthoDB" id="694902at2759"/>
<protein>
    <submittedName>
        <fullName evidence="1">Uncharacterized protein</fullName>
    </submittedName>
</protein>
<evidence type="ECO:0000313" key="1">
    <source>
        <dbReference type="EMBL" id="KAF0933521.1"/>
    </source>
</evidence>
<keyword evidence="2" id="KW-1185">Reference proteome</keyword>